<evidence type="ECO:0000313" key="2">
    <source>
        <dbReference type="Proteomes" id="UP001575181"/>
    </source>
</evidence>
<gene>
    <name evidence="1" type="ORF">ACERLL_05770</name>
</gene>
<proteinExistence type="predicted"/>
<comment type="caution">
    <text evidence="1">The sequence shown here is derived from an EMBL/GenBank/DDBJ whole genome shotgun (WGS) entry which is preliminary data.</text>
</comment>
<dbReference type="RefSeq" id="WP_373655115.1">
    <property type="nucleotide sequence ID" value="NZ_JBGUAW010000003.1"/>
</dbReference>
<evidence type="ECO:0008006" key="3">
    <source>
        <dbReference type="Google" id="ProtNLM"/>
    </source>
</evidence>
<dbReference type="Proteomes" id="UP001575181">
    <property type="component" value="Unassembled WGS sequence"/>
</dbReference>
<accession>A0ABV4TSS9</accession>
<dbReference type="EMBL" id="JBGUAW010000003">
    <property type="protein sequence ID" value="MFA9460332.1"/>
    <property type="molecule type" value="Genomic_DNA"/>
</dbReference>
<name>A0ABV4TSS9_9GAMM</name>
<sequence>MSDSRRERPFPANELRMLAERVHEGSLSPGAVDYLLSAAGRLEELLAYRPGGGPVPEAGEPSSGAVESLADLQDRLGAIGDRAAGAGADPAVTEYLRTVLLRATLLHQQEPPDMRLVPRFPETRPARVHPAGGSTLDALLVDRSALGFGLRAGEPVAEGQLATLELPPVADAEAEVHECLVIFCRETEPGVLRVGLDVVDGDCAG</sequence>
<protein>
    <recommendedName>
        <fullName evidence="3">PilZ domain-containing protein</fullName>
    </recommendedName>
</protein>
<reference evidence="1 2" key="1">
    <citation type="submission" date="2024-08" db="EMBL/GenBank/DDBJ databases">
        <title>Whole-genome sequencing of halo(alkali)philic microorganisms from hypersaline lakes.</title>
        <authorList>
            <person name="Sorokin D.Y."/>
            <person name="Merkel A.Y."/>
            <person name="Messina E."/>
            <person name="Yakimov M."/>
        </authorList>
    </citation>
    <scope>NUCLEOTIDE SEQUENCE [LARGE SCALE GENOMIC DNA]</scope>
    <source>
        <strain evidence="1 2">Cl-TMA</strain>
    </source>
</reference>
<keyword evidence="2" id="KW-1185">Reference proteome</keyword>
<evidence type="ECO:0000313" key="1">
    <source>
        <dbReference type="EMBL" id="MFA9460332.1"/>
    </source>
</evidence>
<organism evidence="1 2">
    <name type="scientific">Thiohalorhabdus methylotrophus</name>
    <dbReference type="NCBI Taxonomy" id="3242694"/>
    <lineage>
        <taxon>Bacteria</taxon>
        <taxon>Pseudomonadati</taxon>
        <taxon>Pseudomonadota</taxon>
        <taxon>Gammaproteobacteria</taxon>
        <taxon>Thiohalorhabdales</taxon>
        <taxon>Thiohalorhabdaceae</taxon>
        <taxon>Thiohalorhabdus</taxon>
    </lineage>
</organism>